<reference evidence="1 2" key="1">
    <citation type="submission" date="2020-12" db="EMBL/GenBank/DDBJ databases">
        <title>Complete genome sequence of Erwinia phage pEa_SNUABM_5.</title>
        <authorList>
            <person name="Kim S.G."/>
            <person name="Lee S.B."/>
            <person name="Kwon J."/>
            <person name="Park S.C."/>
        </authorList>
    </citation>
    <scope>NUCLEOTIDE SEQUENCE [LARGE SCALE GENOMIC DNA]</scope>
</reference>
<organism evidence="1 2">
    <name type="scientific">Erwinia phage pEa_SNUABM_5</name>
    <dbReference type="NCBI Taxonomy" id="2797313"/>
    <lineage>
        <taxon>Viruses</taxon>
        <taxon>Duplodnaviria</taxon>
        <taxon>Heunggongvirae</taxon>
        <taxon>Uroviricota</taxon>
        <taxon>Caudoviricetes</taxon>
        <taxon>Rivsvirus</taxon>
        <taxon>Rivsvirus SNUABM5</taxon>
    </lineage>
</organism>
<dbReference type="Proteomes" id="UP000596123">
    <property type="component" value="Segment"/>
</dbReference>
<name>A0A7T8EPI6_9CAUD</name>
<keyword evidence="2" id="KW-1185">Reference proteome</keyword>
<sequence>MELKLTQFVGNVELLTNIHNQNKNPILFRLPKDGSQLGILFYCGYACPRYVVLPINAIWIDFNPESSTYGLVFKRTFKHDVDPYQDVWKQLYFYDDAMSEQTYDPNDLATVNTELPPLATSLTHGVGYLSYPESSSRVILEGDETLTDNRPPLDHTHAEKPATMLSIDGSNGEAYVPVKDQDAPALNQVMVVEDGTVQWRLIREDELSNS</sequence>
<evidence type="ECO:0000313" key="1">
    <source>
        <dbReference type="EMBL" id="QQO90305.1"/>
    </source>
</evidence>
<protein>
    <submittedName>
        <fullName evidence="1">Putative virion structural protein</fullName>
    </submittedName>
</protein>
<accession>A0A7T8EPI6</accession>
<gene>
    <name evidence="1" type="ORF">pEaSNUABM5_00163</name>
</gene>
<proteinExistence type="predicted"/>
<evidence type="ECO:0000313" key="2">
    <source>
        <dbReference type="Proteomes" id="UP000596123"/>
    </source>
</evidence>
<dbReference type="EMBL" id="MW366843">
    <property type="protein sequence ID" value="QQO90305.1"/>
    <property type="molecule type" value="Genomic_DNA"/>
</dbReference>